<protein>
    <submittedName>
        <fullName evidence="2">Uncharacterized protein</fullName>
    </submittedName>
</protein>
<keyword evidence="1" id="KW-0812">Transmembrane</keyword>
<evidence type="ECO:0000256" key="1">
    <source>
        <dbReference type="SAM" id="Phobius"/>
    </source>
</evidence>
<feature type="transmembrane region" description="Helical" evidence="1">
    <location>
        <begin position="131"/>
        <end position="156"/>
    </location>
</feature>
<proteinExistence type="predicted"/>
<feature type="transmembrane region" description="Helical" evidence="1">
    <location>
        <begin position="100"/>
        <end position="119"/>
    </location>
</feature>
<feature type="transmembrane region" description="Helical" evidence="1">
    <location>
        <begin position="282"/>
        <end position="300"/>
    </location>
</feature>
<accession>A0A1V0SCN4</accession>
<evidence type="ECO:0000313" key="2">
    <source>
        <dbReference type="EMBL" id="ARF09418.1"/>
    </source>
</evidence>
<keyword evidence="1" id="KW-0472">Membrane</keyword>
<sequence>MKFYNFFLKLYGLKFPFDIKDNNDEIEFNEIIINVGSNGELQQMVDYKKNNCLNNETKHKIIGIAYFIFISFLLSWQCIYSIIASIIYSDGRYFTSTIYSYMYLGQFISGVIFYNGKYFDDAIKKLKDYHTIMLIMFIISNVISILLGLISIILLIDGYTIINYTNLYNGSNGTGKIFLIITLFVENIYIYNIFFINIIVFAIILHYQRINISLYLDKMDKIIDGNIHDMTITSVIDEFSKMQSYYKKSVDNLNNIFTSVTSIGIIGAYFVIINIGNTFVSIFSYINLALFLIIEAVYIISINKINDNKKNIRVLIGSATFVSKFLNRKLLSPLYGDIYNENFQKARNFDSIINKLNDNDFDKKVDLIKNMTFRSILLSTENGIELDWIILYNKLSENWQQFTLFGYDFDDTQIIQKLFVLVFGFSAILRLNFKFGL</sequence>
<gene>
    <name evidence="2" type="ORF">Indivirus_1_41</name>
</gene>
<organism evidence="2">
    <name type="scientific">Indivirus ILV1</name>
    <dbReference type="NCBI Taxonomy" id="1977633"/>
    <lineage>
        <taxon>Viruses</taxon>
        <taxon>Varidnaviria</taxon>
        <taxon>Bamfordvirae</taxon>
        <taxon>Nucleocytoviricota</taxon>
        <taxon>Megaviricetes</taxon>
        <taxon>Imitervirales</taxon>
        <taxon>Mimiviridae</taxon>
        <taxon>Klosneuvirinae</taxon>
        <taxon>Indivirus</taxon>
    </lineage>
</organism>
<reference evidence="2" key="1">
    <citation type="journal article" date="2017" name="Science">
        <title>Giant viruses with an expanded complement of translation system components.</title>
        <authorList>
            <person name="Schulz F."/>
            <person name="Yutin N."/>
            <person name="Ivanova N.N."/>
            <person name="Ortega D.R."/>
            <person name="Lee T.K."/>
            <person name="Vierheilig J."/>
            <person name="Daims H."/>
            <person name="Horn M."/>
            <person name="Wagner M."/>
            <person name="Jensen G.J."/>
            <person name="Kyrpides N.C."/>
            <person name="Koonin E.V."/>
            <person name="Woyke T."/>
        </authorList>
    </citation>
    <scope>NUCLEOTIDE SEQUENCE</scope>
    <source>
        <strain evidence="2">ILV1</strain>
    </source>
</reference>
<dbReference type="EMBL" id="KY684085">
    <property type="protein sequence ID" value="ARF09418.1"/>
    <property type="molecule type" value="Genomic_DNA"/>
</dbReference>
<keyword evidence="1" id="KW-1133">Transmembrane helix</keyword>
<feature type="transmembrane region" description="Helical" evidence="1">
    <location>
        <begin position="176"/>
        <end position="205"/>
    </location>
</feature>
<feature type="transmembrane region" description="Helical" evidence="1">
    <location>
        <begin position="64"/>
        <end position="88"/>
    </location>
</feature>
<feature type="transmembrane region" description="Helical" evidence="1">
    <location>
        <begin position="256"/>
        <end position="276"/>
    </location>
</feature>
<name>A0A1V0SCN4_9VIRU</name>